<keyword evidence="1" id="KW-1185">Reference proteome</keyword>
<evidence type="ECO:0000313" key="1">
    <source>
        <dbReference type="Proteomes" id="UP000887564"/>
    </source>
</evidence>
<name>A0A914S5G8_PAREQ</name>
<organism evidence="1 2">
    <name type="scientific">Parascaris equorum</name>
    <name type="common">Equine roundworm</name>
    <dbReference type="NCBI Taxonomy" id="6256"/>
    <lineage>
        <taxon>Eukaryota</taxon>
        <taxon>Metazoa</taxon>
        <taxon>Ecdysozoa</taxon>
        <taxon>Nematoda</taxon>
        <taxon>Chromadorea</taxon>
        <taxon>Rhabditida</taxon>
        <taxon>Spirurina</taxon>
        <taxon>Ascaridomorpha</taxon>
        <taxon>Ascaridoidea</taxon>
        <taxon>Ascarididae</taxon>
        <taxon>Parascaris</taxon>
    </lineage>
</organism>
<reference evidence="2" key="1">
    <citation type="submission" date="2022-11" db="UniProtKB">
        <authorList>
            <consortium name="WormBaseParasite"/>
        </authorList>
    </citation>
    <scope>IDENTIFICATION</scope>
</reference>
<accession>A0A914S5G8</accession>
<dbReference type="AlphaFoldDB" id="A0A914S5G8"/>
<sequence length="67" mass="7456">MSPRDARLLCPACPFQLFFFNGFPEVWGGRCLCLSHSLELEPGPNWDVSVEARIICLEICGSILSRG</sequence>
<protein>
    <submittedName>
        <fullName evidence="2">Uncharacterized protein</fullName>
    </submittedName>
</protein>
<dbReference type="WBParaSite" id="PEQ_0001403501-mRNA-1">
    <property type="protein sequence ID" value="PEQ_0001403501-mRNA-1"/>
    <property type="gene ID" value="PEQ_0001403501"/>
</dbReference>
<proteinExistence type="predicted"/>
<dbReference type="Proteomes" id="UP000887564">
    <property type="component" value="Unplaced"/>
</dbReference>
<evidence type="ECO:0000313" key="2">
    <source>
        <dbReference type="WBParaSite" id="PEQ_0001403501-mRNA-1"/>
    </source>
</evidence>